<protein>
    <submittedName>
        <fullName evidence="3">P-loop containing nucleoside triphosphate hydrolase superfamily protein</fullName>
    </submittedName>
</protein>
<reference evidence="3 4" key="1">
    <citation type="journal article" date="2002" name="Nat. Biotechnol.">
        <title>Genome sequence of the dissimilatory metal ion-reducing bacterium Shewanella oneidensis.</title>
        <authorList>
            <person name="Heidelberg J.F."/>
            <person name="Paulsen I.T."/>
            <person name="Nelson K.E."/>
            <person name="Gaidos E.J."/>
            <person name="Nelson W.C."/>
            <person name="Read T.D."/>
            <person name="Eisen J.A."/>
            <person name="Seshadri R."/>
            <person name="Ward N."/>
            <person name="Methe B."/>
            <person name="Clayton R.A."/>
            <person name="Meyer T."/>
            <person name="Tsapin A."/>
            <person name="Scott J."/>
            <person name="Beanan M."/>
            <person name="Brinkac L."/>
            <person name="Daugherty S."/>
            <person name="DeBoy R.T."/>
            <person name="Dodson R.J."/>
            <person name="Durkin A.S."/>
            <person name="Haft D.H."/>
            <person name="Kolonay J.F."/>
            <person name="Madupu R."/>
            <person name="Peterson J.D."/>
            <person name="Umayam L.A."/>
            <person name="White O."/>
            <person name="Wolf A.M."/>
            <person name="Vamathevan J."/>
            <person name="Weidman J."/>
            <person name="Impraim M."/>
            <person name="Lee K."/>
            <person name="Berry K."/>
            <person name="Lee C."/>
            <person name="Mueller J."/>
            <person name="Khouri H."/>
            <person name="Gill J."/>
            <person name="Utterback T.R."/>
            <person name="McDonald L.A."/>
            <person name="Feldblyum T.V."/>
            <person name="Smith H.O."/>
            <person name="Venter J.C."/>
            <person name="Nealson K.H."/>
            <person name="Fraser C.M."/>
        </authorList>
    </citation>
    <scope>NUCLEOTIDE SEQUENCE [LARGE SCALE GENOMIC DNA]</scope>
    <source>
        <strain evidence="4">ATCC 700550 / JCM 31522 / CIP 106686 / LMG 19005 / NCIMB 14063 / MR-1</strain>
    </source>
</reference>
<accession>Q8EIW9</accession>
<dbReference type="PaxDb" id="211586-SO_0710"/>
<feature type="transmembrane region" description="Helical" evidence="1">
    <location>
        <begin position="177"/>
        <end position="197"/>
    </location>
</feature>
<keyword evidence="4" id="KW-1185">Reference proteome</keyword>
<dbReference type="InterPro" id="IPR027417">
    <property type="entry name" value="P-loop_NTPase"/>
</dbReference>
<evidence type="ECO:0000256" key="1">
    <source>
        <dbReference type="SAM" id="Phobius"/>
    </source>
</evidence>
<evidence type="ECO:0000313" key="3">
    <source>
        <dbReference type="EMBL" id="AAN53788.2"/>
    </source>
</evidence>
<dbReference type="AlphaFoldDB" id="Q8EIW9"/>
<keyword evidence="3" id="KW-0378">Hydrolase</keyword>
<reference evidence="3 4" key="3">
    <citation type="journal article" date="2008" name="Appl. Environ. Microbiol.">
        <title>Identification of mobile elements and pseudogenes in the Shewanella oneidensis MR-1 genome.</title>
        <authorList>
            <person name="Romine M.F."/>
            <person name="Carlson T.S."/>
            <person name="Norbeck A.D."/>
            <person name="McCue L.A."/>
            <person name="Lipton M.S."/>
        </authorList>
    </citation>
    <scope>NUCLEOTIDE SEQUENCE [LARGE SCALE GENOMIC DNA]</scope>
    <source>
        <strain evidence="4">ATCC 700550 / JCM 31522 / CIP 106686 / LMG 19005 / NCIMB 14063 / MR-1</strain>
    </source>
</reference>
<dbReference type="STRING" id="211586.SO_0710"/>
<dbReference type="KEGG" id="son:SO_0710"/>
<reference evidence="3 4" key="4">
    <citation type="journal article" date="2011" name="BMC Genomics">
        <title>Genome-wide protein localization prediction strategies for gram negative bacteria.</title>
        <authorList>
            <person name="Romine M.F."/>
        </authorList>
    </citation>
    <scope>NUCLEOTIDE SEQUENCE [LARGE SCALE GENOMIC DNA]</scope>
    <source>
        <strain evidence="4">ATCC 700550 / JCM 31522 / CIP 106686 / LMG 19005 / NCIMB 14063 / MR-1</strain>
    </source>
</reference>
<dbReference type="Gene3D" id="3.40.50.300">
    <property type="entry name" value="P-loop containing nucleotide triphosphate hydrolases"/>
    <property type="match status" value="1"/>
</dbReference>
<proteinExistence type="predicted"/>
<keyword evidence="1" id="KW-0812">Transmembrane</keyword>
<dbReference type="InterPro" id="IPR011646">
    <property type="entry name" value="KAP_P-loop"/>
</dbReference>
<dbReference type="OrthoDB" id="88903at2"/>
<keyword evidence="1" id="KW-0472">Membrane</keyword>
<dbReference type="GO" id="GO:0016787">
    <property type="term" value="F:hydrolase activity"/>
    <property type="evidence" value="ECO:0007669"/>
    <property type="project" value="UniProtKB-KW"/>
</dbReference>
<gene>
    <name evidence="3" type="ordered locus">SO_0710</name>
</gene>
<evidence type="ECO:0000313" key="4">
    <source>
        <dbReference type="Proteomes" id="UP000008186"/>
    </source>
</evidence>
<dbReference type="eggNOG" id="COG4928">
    <property type="taxonomic scope" value="Bacteria"/>
</dbReference>
<dbReference type="BioCyc" id="SONE211586:G1GMP-669-MONOMER"/>
<feature type="domain" description="KAP NTPase" evidence="2">
    <location>
        <begin position="32"/>
        <end position="396"/>
    </location>
</feature>
<dbReference type="Proteomes" id="UP000008186">
    <property type="component" value="Chromosome"/>
</dbReference>
<dbReference type="SUPFAM" id="SSF52540">
    <property type="entry name" value="P-loop containing nucleoside triphosphate hydrolases"/>
    <property type="match status" value="1"/>
</dbReference>
<dbReference type="HOGENOM" id="CLU_2257730_0_0_6"/>
<dbReference type="EMBL" id="AE014299">
    <property type="protein sequence ID" value="AAN53788.2"/>
    <property type="molecule type" value="Genomic_DNA"/>
</dbReference>
<keyword evidence="1" id="KW-1133">Transmembrane helix</keyword>
<reference evidence="3 4" key="2">
    <citation type="journal article" date="2005" name="Proteomics">
        <title>Global detection and characterization of hypothetical proteins in Shewanella oneidensis MR-1 using LC-MS based proteomics.</title>
        <authorList>
            <person name="Elias D.A."/>
            <person name="Monroe M.E."/>
            <person name="Marshall M.J."/>
            <person name="Romine M.F."/>
            <person name="Belieav A.S."/>
            <person name="Fredrickson J.K."/>
            <person name="Anderson G.A."/>
            <person name="Smith R.D."/>
            <person name="Lipton M.S."/>
        </authorList>
    </citation>
    <scope>NUCLEOTIDE SEQUENCE [LARGE SCALE GENOMIC DNA]</scope>
    <source>
        <strain evidence="4">ATCC 700550 / JCM 31522 / CIP 106686 / LMG 19005 / NCIMB 14063 / MR-1</strain>
    </source>
</reference>
<dbReference type="PATRIC" id="fig|211586.12.peg.684"/>
<name>Q8EIW9_SHEON</name>
<dbReference type="Pfam" id="PF07693">
    <property type="entry name" value="KAP_NTPase"/>
    <property type="match status" value="1"/>
</dbReference>
<evidence type="ECO:0000259" key="2">
    <source>
        <dbReference type="Pfam" id="PF07693"/>
    </source>
</evidence>
<sequence length="628" mass="72445">MVDDINNTGYTFRILNENVPSQDLFEDRTHERVANNLYYTIKNSEQGVTIGLEGEWGSGKSTVINLLRKKLIKDDEKTLFFMFDAWAHEGDPLRRIFLESLINELDSEKKHEQLNNIKNKISGRTKTVEVKSKKSTSRLGKFISLSALTIPIGVSLLNKTNYSELSFPWSENATNIYWVFIFGLILSLSPMLVLIWWKFYGDRDIHNEISWEFFSTESTEDYSQDITDNSERTSIEFEEHFTEIIKESISTKIINKCIIVIDNLDRVDSEQAKNIWSTLQTFFQRRSTENITCSNTTWFIIPFDREGFKKIWKSNDDDIGDSFIKKCFQIIAEVPQPVMSGWSKYAEDCINDSLNSWPQNEKEKVLSTFIKYTSRKNKFPTPRDIKVFVNQVGLLGSMWGGNMSIEAISLYVLFKQSLTTGELRTSLASAVLPENYKTDNDTSEILAEIAGLLFGVKKNKGLQLLLGPEIYSSFKDGDGDRLQTLSQQHGYGFWVAYETSRSLWMPNVDNNDTYKVSFTKALYTGLKDYENKIESDIENISKIWLTGFSKLDFSESNYVEPIDLTLRLTRNKNKFIESVKNLTQEKLAAIVLTINSEKFSKKSLENISRMADFLKQKNTHWKECYITS</sequence>
<organism evidence="3 4">
    <name type="scientific">Shewanella oneidensis (strain ATCC 700550 / JCM 31522 / CIP 106686 / LMG 19005 / NCIMB 14063 / MR-1)</name>
    <dbReference type="NCBI Taxonomy" id="211586"/>
    <lineage>
        <taxon>Bacteria</taxon>
        <taxon>Pseudomonadati</taxon>
        <taxon>Pseudomonadota</taxon>
        <taxon>Gammaproteobacteria</taxon>
        <taxon>Alteromonadales</taxon>
        <taxon>Shewanellaceae</taxon>
        <taxon>Shewanella</taxon>
    </lineage>
</organism>